<gene>
    <name evidence="1" type="ORF">O181_026227</name>
</gene>
<keyword evidence="2" id="KW-1185">Reference proteome</keyword>
<organism evidence="1 2">
    <name type="scientific">Austropuccinia psidii MF-1</name>
    <dbReference type="NCBI Taxonomy" id="1389203"/>
    <lineage>
        <taxon>Eukaryota</taxon>
        <taxon>Fungi</taxon>
        <taxon>Dikarya</taxon>
        <taxon>Basidiomycota</taxon>
        <taxon>Pucciniomycotina</taxon>
        <taxon>Pucciniomycetes</taxon>
        <taxon>Pucciniales</taxon>
        <taxon>Sphaerophragmiaceae</taxon>
        <taxon>Austropuccinia</taxon>
    </lineage>
</organism>
<proteinExistence type="predicted"/>
<dbReference type="AlphaFoldDB" id="A0A9Q3CQ54"/>
<comment type="caution">
    <text evidence="1">The sequence shown here is derived from an EMBL/GenBank/DDBJ whole genome shotgun (WGS) entry which is preliminary data.</text>
</comment>
<sequence length="159" mass="18572">MVDQSNFNVWLRNMIDAWTTCFIGDEGYFTKTEKDKDYQRNLIALSFIHRSVKRQLFDSVSHCIVMPNARTIYQAIKKQFSKSSWSSIIHHANMLFCHTPASRNINQHEIELGEAVRPLKIKPGLWMVKNSLPYPFSSPFPICKNKSLQHWILSFLLVL</sequence>
<protein>
    <submittedName>
        <fullName evidence="1">Uncharacterized protein</fullName>
    </submittedName>
</protein>
<dbReference type="EMBL" id="AVOT02008691">
    <property type="protein sequence ID" value="MBW0486512.1"/>
    <property type="molecule type" value="Genomic_DNA"/>
</dbReference>
<evidence type="ECO:0000313" key="1">
    <source>
        <dbReference type="EMBL" id="MBW0486512.1"/>
    </source>
</evidence>
<reference evidence="1" key="1">
    <citation type="submission" date="2021-03" db="EMBL/GenBank/DDBJ databases">
        <title>Draft genome sequence of rust myrtle Austropuccinia psidii MF-1, a brazilian biotype.</title>
        <authorList>
            <person name="Quecine M.C."/>
            <person name="Pachon D.M.R."/>
            <person name="Bonatelli M.L."/>
            <person name="Correr F.H."/>
            <person name="Franceschini L.M."/>
            <person name="Leite T.F."/>
            <person name="Margarido G.R.A."/>
            <person name="Almeida C.A."/>
            <person name="Ferrarezi J.A."/>
            <person name="Labate C.A."/>
        </authorList>
    </citation>
    <scope>NUCLEOTIDE SEQUENCE</scope>
    <source>
        <strain evidence="1">MF-1</strain>
    </source>
</reference>
<name>A0A9Q3CQ54_9BASI</name>
<accession>A0A9Q3CQ54</accession>
<evidence type="ECO:0000313" key="2">
    <source>
        <dbReference type="Proteomes" id="UP000765509"/>
    </source>
</evidence>
<dbReference type="Proteomes" id="UP000765509">
    <property type="component" value="Unassembled WGS sequence"/>
</dbReference>